<organism evidence="1 2">
    <name type="scientific">Cloacimonas acidaminovorans (strain Evry)</name>
    <dbReference type="NCBI Taxonomy" id="459349"/>
    <lineage>
        <taxon>Bacteria</taxon>
        <taxon>Pseudomonadati</taxon>
        <taxon>Candidatus Cloacimonadota</taxon>
        <taxon>Candidatus Cloacimonadia</taxon>
        <taxon>Candidatus Cloacimonadales</taxon>
        <taxon>Candidatus Cloacimonadaceae</taxon>
        <taxon>Candidatus Cloacimonas</taxon>
    </lineage>
</organism>
<name>B0VH80_CLOAI</name>
<dbReference type="HOGENOM" id="CLU_3307042_0_0_0"/>
<gene>
    <name evidence="1" type="ordered locus">CLOAM0813</name>
</gene>
<sequence length="39" mass="4912">MNRRFHEKRRLKSSISQKFMEEIYSFLPTRFIIRFLASF</sequence>
<dbReference type="Proteomes" id="UP000002019">
    <property type="component" value="Chromosome"/>
</dbReference>
<keyword evidence="2" id="KW-1185">Reference proteome</keyword>
<dbReference type="KEGG" id="caci:CLOAM0813"/>
<proteinExistence type="predicted"/>
<protein>
    <submittedName>
        <fullName evidence="1">Uncharacterized protein</fullName>
    </submittedName>
</protein>
<evidence type="ECO:0000313" key="1">
    <source>
        <dbReference type="EMBL" id="CAO80695.1"/>
    </source>
</evidence>
<dbReference type="EMBL" id="CU466930">
    <property type="protein sequence ID" value="CAO80695.1"/>
    <property type="molecule type" value="Genomic_DNA"/>
</dbReference>
<reference evidence="1 2" key="1">
    <citation type="journal article" date="2008" name="J. Bacteriol.">
        <title>'Candidatus Cloacamonas acidaminovorans': genome sequence reconstruction provides a first glimpse of a new bacterial division.</title>
        <authorList>
            <person name="Pelletier E."/>
            <person name="Kreimeyer A."/>
            <person name="Bocs S."/>
            <person name="Rouy Z."/>
            <person name="Gyapay G."/>
            <person name="Chouari R."/>
            <person name="Riviere D."/>
            <person name="Ganesan A."/>
            <person name="Daegelen P."/>
            <person name="Sghir A."/>
            <person name="Cohen G.N."/>
            <person name="Medigue C."/>
            <person name="Weissenbach J."/>
            <person name="Le Paslier D."/>
        </authorList>
    </citation>
    <scope>NUCLEOTIDE SEQUENCE [LARGE SCALE GENOMIC DNA]</scope>
    <source>
        <strain evidence="2">Evry</strain>
    </source>
</reference>
<evidence type="ECO:0000313" key="2">
    <source>
        <dbReference type="Proteomes" id="UP000002019"/>
    </source>
</evidence>
<dbReference type="AlphaFoldDB" id="B0VH80"/>
<accession>B0VH80</accession>